<evidence type="ECO:0000313" key="2">
    <source>
        <dbReference type="Proteomes" id="UP000199527"/>
    </source>
</evidence>
<reference evidence="2" key="1">
    <citation type="submission" date="2016-10" db="EMBL/GenBank/DDBJ databases">
        <authorList>
            <person name="Varghese N."/>
            <person name="Submissions S."/>
        </authorList>
    </citation>
    <scope>NUCLEOTIDE SEQUENCE [LARGE SCALE GENOMIC DNA]</scope>
    <source>
        <strain evidence="2">DSM 23317</strain>
    </source>
</reference>
<proteinExistence type="predicted"/>
<dbReference type="Pfam" id="PF09493">
    <property type="entry name" value="DUF2389"/>
    <property type="match status" value="1"/>
</dbReference>
<dbReference type="OrthoDB" id="5592973at2"/>
<dbReference type="InterPro" id="IPR012663">
    <property type="entry name" value="CHP02450_Tryp"/>
</dbReference>
<evidence type="ECO:0000313" key="1">
    <source>
        <dbReference type="EMBL" id="SDJ83251.1"/>
    </source>
</evidence>
<dbReference type="EMBL" id="FNEM01000014">
    <property type="protein sequence ID" value="SDJ83251.1"/>
    <property type="molecule type" value="Genomic_DNA"/>
</dbReference>
<evidence type="ECO:0008006" key="3">
    <source>
        <dbReference type="Google" id="ProtNLM"/>
    </source>
</evidence>
<accession>A0A1G8WYF4</accession>
<gene>
    <name evidence="1" type="ORF">SAMN04488540_11436</name>
</gene>
<protein>
    <recommendedName>
        <fullName evidence="3">TIGR02450 family Trp-rich protein</fullName>
    </recommendedName>
</protein>
<sequence>MNVFPESQLHLSKWTAYSAVNDDTHFWVTYTFTDSHGHVTRVGLQGVNNRVPIELRTEELQDSDRWHMGWV</sequence>
<dbReference type="NCBIfam" id="TIGR02450">
    <property type="entry name" value="TIGR02450 family Trp-rich protein"/>
    <property type="match status" value="1"/>
</dbReference>
<keyword evidence="2" id="KW-1185">Reference proteome</keyword>
<organism evidence="1 2">
    <name type="scientific">Ferrimonas sediminum</name>
    <dbReference type="NCBI Taxonomy" id="718193"/>
    <lineage>
        <taxon>Bacteria</taxon>
        <taxon>Pseudomonadati</taxon>
        <taxon>Pseudomonadota</taxon>
        <taxon>Gammaproteobacteria</taxon>
        <taxon>Alteromonadales</taxon>
        <taxon>Ferrimonadaceae</taxon>
        <taxon>Ferrimonas</taxon>
    </lineage>
</organism>
<dbReference type="RefSeq" id="WP_090366731.1">
    <property type="nucleotide sequence ID" value="NZ_FNEM01000014.1"/>
</dbReference>
<dbReference type="Proteomes" id="UP000199527">
    <property type="component" value="Unassembled WGS sequence"/>
</dbReference>
<dbReference type="AlphaFoldDB" id="A0A1G8WYF4"/>
<name>A0A1G8WYF4_9GAMM</name>